<protein>
    <recommendedName>
        <fullName evidence="4">Outer membrane lipoprotein-sorting protein</fullName>
    </recommendedName>
</protein>
<evidence type="ECO:0008006" key="4">
    <source>
        <dbReference type="Google" id="ProtNLM"/>
    </source>
</evidence>
<evidence type="ECO:0000313" key="2">
    <source>
        <dbReference type="EMBL" id="TDQ32652.1"/>
    </source>
</evidence>
<dbReference type="Proteomes" id="UP000295468">
    <property type="component" value="Unassembled WGS sequence"/>
</dbReference>
<dbReference type="OrthoDB" id="1333853at2"/>
<name>A0A4R6TMB3_9FLAO</name>
<keyword evidence="3" id="KW-1185">Reference proteome</keyword>
<proteinExistence type="predicted"/>
<comment type="caution">
    <text evidence="2">The sequence shown here is derived from an EMBL/GenBank/DDBJ whole genome shotgun (WGS) entry which is preliminary data.</text>
</comment>
<feature type="signal peptide" evidence="1">
    <location>
        <begin position="1"/>
        <end position="22"/>
    </location>
</feature>
<gene>
    <name evidence="2" type="ORF">CLV82_0485</name>
</gene>
<sequence length="299" mass="34225">MFMICNVLWAAGLLLWSFHIQAQSFSEQEIAQLAQEVTRTLAGRTNSETGVALTRCVSEGRTVIYQYRVPDNWTMPGNLKAAIIRQFKKESIGQFYHRNQINSAFTYTDSEGTLRGQVEVPWRDFSSDPVVPNKLGTYVDFEGHEKAMGVNIKLKQPLGWTYEEGVRPHIPGKFIGKGASYNLIIRDTGQFFSRNDSRALFEDQEWRNVIAEEWIEDEGGELLKAEVVEIDRYPALQITYTGSRKNLDTSFNYKAICWGIYFEDRLILLQGIASSTSYRTNLPVFKAITRSVVFPDQYK</sequence>
<evidence type="ECO:0000313" key="3">
    <source>
        <dbReference type="Proteomes" id="UP000295468"/>
    </source>
</evidence>
<keyword evidence="1" id="KW-0732">Signal</keyword>
<accession>A0A4R6TMB3</accession>
<dbReference type="AlphaFoldDB" id="A0A4R6TMB3"/>
<dbReference type="EMBL" id="SNYI01000001">
    <property type="protein sequence ID" value="TDQ32652.1"/>
    <property type="molecule type" value="Genomic_DNA"/>
</dbReference>
<evidence type="ECO:0000256" key="1">
    <source>
        <dbReference type="SAM" id="SignalP"/>
    </source>
</evidence>
<feature type="chain" id="PRO_5020417761" description="Outer membrane lipoprotein-sorting protein" evidence="1">
    <location>
        <begin position="23"/>
        <end position="299"/>
    </location>
</feature>
<reference evidence="2 3" key="1">
    <citation type="submission" date="2019-03" db="EMBL/GenBank/DDBJ databases">
        <title>Genomic Encyclopedia of Archaeal and Bacterial Type Strains, Phase II (KMG-II): from individual species to whole genera.</title>
        <authorList>
            <person name="Goeker M."/>
        </authorList>
    </citation>
    <scope>NUCLEOTIDE SEQUENCE [LARGE SCALE GENOMIC DNA]</scope>
    <source>
        <strain evidence="2 3">DSM 18435</strain>
    </source>
</reference>
<organism evidence="2 3">
    <name type="scientific">Zeaxanthinibacter enoshimensis</name>
    <dbReference type="NCBI Taxonomy" id="392009"/>
    <lineage>
        <taxon>Bacteria</taxon>
        <taxon>Pseudomonadati</taxon>
        <taxon>Bacteroidota</taxon>
        <taxon>Flavobacteriia</taxon>
        <taxon>Flavobacteriales</taxon>
        <taxon>Flavobacteriaceae</taxon>
        <taxon>Zeaxanthinibacter</taxon>
    </lineage>
</organism>